<evidence type="ECO:0000313" key="3">
    <source>
        <dbReference type="Proteomes" id="UP001200034"/>
    </source>
</evidence>
<sequence length="680" mass="77272">MASVLQQTTTTRKTRSQLKAEINALADRTLAANIMRVPPKESNAGDKQVISKHNGRSRDRLKSAEEDANKAATTKSKQSRKRHQTNQEATADSNLVENEQPSTTKTLTTRKDKQTGKTRTRKESYTSNEEREQHVTTSKRGRKKSTLPPVNVADDKYEPHVQHALGVTKEQLYNNNNLELEPKKAFVKQITIKDGKRGRKKTTPPPVNVNDDKDELHFQRALDATEEQLYNNNNCELEPKEALVKQTTIKDGKRGRKKTTPPPVNVDDDKDELHFQRALDTTEEQLNNNNTSELEPNKALVEPTTIKDGKRGRKKTTPPPVNVDDDKDELHFQRALDITEEQLNNNNTSELEPNKALVEPTTIKDSCNNNNNNSDYIDIEAQQEYNRIVQHKTDKLKALNAAIAVPLAEAAKVGWTHEQLNQFLLNSSLSRRFPDALLPDQSASQLFRGFIASIYAMEQLQLDELLDLFHLCIMMQHYEQMDTHCMGYRCQLLEAVCELASELQPEDADSIGISLCDRLVMGTGKKRMERVIEIHSSIVQFINNGEDASRRIAMSMLLATFSKVSGLPIPELKTDVVTQAFEMAQQVDWTKLVTSECVEDMFVLVRSFGLILNTQENRRVHSDWNNQLGSKIHNYFMTVLRPVRCSRNYNFFAMMVERYIAFCVIRGATARAHTTETLPD</sequence>
<feature type="compositionally biased region" description="Basic and acidic residues" evidence="1">
    <location>
        <begin position="56"/>
        <end position="69"/>
    </location>
</feature>
<dbReference type="EMBL" id="JAJJHW010000095">
    <property type="protein sequence ID" value="KAH8387741.1"/>
    <property type="molecule type" value="Genomic_DNA"/>
</dbReference>
<dbReference type="AlphaFoldDB" id="A0AAD4KD68"/>
<feature type="region of interest" description="Disordered" evidence="1">
    <location>
        <begin position="304"/>
        <end position="326"/>
    </location>
</feature>
<keyword evidence="3" id="KW-1185">Reference proteome</keyword>
<dbReference type="Proteomes" id="UP001200034">
    <property type="component" value="Unassembled WGS sequence"/>
</dbReference>
<gene>
    <name evidence="2" type="ORF">KR093_009227</name>
</gene>
<feature type="region of interest" description="Disordered" evidence="1">
    <location>
        <begin position="36"/>
        <end position="154"/>
    </location>
</feature>
<evidence type="ECO:0000256" key="1">
    <source>
        <dbReference type="SAM" id="MobiDB-lite"/>
    </source>
</evidence>
<protein>
    <submittedName>
        <fullName evidence="2">Uncharacterized protein</fullName>
    </submittedName>
</protein>
<comment type="caution">
    <text evidence="2">The sequence shown here is derived from an EMBL/GenBank/DDBJ whole genome shotgun (WGS) entry which is preliminary data.</text>
</comment>
<proteinExistence type="predicted"/>
<feature type="region of interest" description="Disordered" evidence="1">
    <location>
        <begin position="192"/>
        <end position="212"/>
    </location>
</feature>
<feature type="compositionally biased region" description="Basic and acidic residues" evidence="1">
    <location>
        <begin position="109"/>
        <end position="134"/>
    </location>
</feature>
<feature type="compositionally biased region" description="Polar residues" evidence="1">
    <location>
        <begin position="86"/>
        <end position="107"/>
    </location>
</feature>
<organism evidence="2 3">
    <name type="scientific">Drosophila rubida</name>
    <dbReference type="NCBI Taxonomy" id="30044"/>
    <lineage>
        <taxon>Eukaryota</taxon>
        <taxon>Metazoa</taxon>
        <taxon>Ecdysozoa</taxon>
        <taxon>Arthropoda</taxon>
        <taxon>Hexapoda</taxon>
        <taxon>Insecta</taxon>
        <taxon>Pterygota</taxon>
        <taxon>Neoptera</taxon>
        <taxon>Endopterygota</taxon>
        <taxon>Diptera</taxon>
        <taxon>Brachycera</taxon>
        <taxon>Muscomorpha</taxon>
        <taxon>Ephydroidea</taxon>
        <taxon>Drosophilidae</taxon>
        <taxon>Drosophila</taxon>
    </lineage>
</organism>
<feature type="region of interest" description="Disordered" evidence="1">
    <location>
        <begin position="246"/>
        <end position="271"/>
    </location>
</feature>
<reference evidence="2" key="1">
    <citation type="journal article" date="2021" name="Mol. Ecol. Resour.">
        <title>Phylogenomic analyses of the genus Drosophila reveals genomic signals of climate adaptation.</title>
        <authorList>
            <person name="Li F."/>
            <person name="Rane R.V."/>
            <person name="Luria V."/>
            <person name="Xiong Z."/>
            <person name="Chen J."/>
            <person name="Li Z."/>
            <person name="Catullo R.A."/>
            <person name="Griffin P.C."/>
            <person name="Schiffer M."/>
            <person name="Pearce S."/>
            <person name="Lee S.F."/>
            <person name="McElroy K."/>
            <person name="Stocker A."/>
            <person name="Shirriffs J."/>
            <person name="Cockerell F."/>
            <person name="Coppin C."/>
            <person name="Sgro C.M."/>
            <person name="Karger A."/>
            <person name="Cain J.W."/>
            <person name="Weber J.A."/>
            <person name="Santpere G."/>
            <person name="Kirschner M.W."/>
            <person name="Hoffmann A.A."/>
            <person name="Oakeshott J.G."/>
            <person name="Zhang G."/>
        </authorList>
    </citation>
    <scope>NUCLEOTIDE SEQUENCE</scope>
    <source>
        <strain evidence="2">BGI-SZ-2011g</strain>
    </source>
</reference>
<name>A0AAD4KD68_9MUSC</name>
<accession>A0AAD4KD68</accession>
<evidence type="ECO:0000313" key="2">
    <source>
        <dbReference type="EMBL" id="KAH8387741.1"/>
    </source>
</evidence>